<protein>
    <submittedName>
        <fullName evidence="2">Uncharacterized protein</fullName>
    </submittedName>
</protein>
<proteinExistence type="predicted"/>
<evidence type="ECO:0000313" key="2">
    <source>
        <dbReference type="EMBL" id="KPW82758.1"/>
    </source>
</evidence>
<evidence type="ECO:0000256" key="1">
    <source>
        <dbReference type="SAM" id="MobiDB-lite"/>
    </source>
</evidence>
<dbReference type="EMBL" id="LJQA01000801">
    <property type="protein sequence ID" value="KPW82758.1"/>
    <property type="molecule type" value="Genomic_DNA"/>
</dbReference>
<gene>
    <name evidence="2" type="ORF">ALO50_102189</name>
</gene>
<organism evidence="2 3">
    <name type="scientific">Pseudomonas syringae pv. cerasicola</name>
    <dbReference type="NCBI Taxonomy" id="264451"/>
    <lineage>
        <taxon>Bacteria</taxon>
        <taxon>Pseudomonadati</taxon>
        <taxon>Pseudomonadota</taxon>
        <taxon>Gammaproteobacteria</taxon>
        <taxon>Pseudomonadales</taxon>
        <taxon>Pseudomonadaceae</taxon>
        <taxon>Pseudomonas</taxon>
        <taxon>Pseudomonas syringae</taxon>
    </lineage>
</organism>
<dbReference type="Proteomes" id="UP000050356">
    <property type="component" value="Unassembled WGS sequence"/>
</dbReference>
<feature type="region of interest" description="Disordered" evidence="1">
    <location>
        <begin position="25"/>
        <end position="47"/>
    </location>
</feature>
<sequence length="47" mass="5101">MYHPPVRPGTAIKVVGASLLAKGSVQPQKMVVSNADRRPGHSHRIQQ</sequence>
<accession>A0A0N8R119</accession>
<dbReference type="AlphaFoldDB" id="A0A0N8R119"/>
<name>A0A0N8R119_PSESX</name>
<evidence type="ECO:0000313" key="3">
    <source>
        <dbReference type="Proteomes" id="UP000050356"/>
    </source>
</evidence>
<comment type="caution">
    <text evidence="2">The sequence shown here is derived from an EMBL/GenBank/DDBJ whole genome shotgun (WGS) entry which is preliminary data.</text>
</comment>
<reference evidence="2 3" key="1">
    <citation type="submission" date="2015-09" db="EMBL/GenBank/DDBJ databases">
        <title>Genome announcement of multiple Pseudomonas syringae strains.</title>
        <authorList>
            <person name="Thakur S."/>
            <person name="Wang P.W."/>
            <person name="Gong Y."/>
            <person name="Weir B.S."/>
            <person name="Guttman D.S."/>
        </authorList>
    </citation>
    <scope>NUCLEOTIDE SEQUENCE [LARGE SCALE GENOMIC DNA]</scope>
    <source>
        <strain evidence="2 3">ICMP17524</strain>
    </source>
</reference>